<gene>
    <name evidence="2" type="ORF">SAMN04490178_109104</name>
</gene>
<dbReference type="STRING" id="112903.SAMN04490178_109104"/>
<evidence type="ECO:0000313" key="3">
    <source>
        <dbReference type="Proteomes" id="UP000198847"/>
    </source>
</evidence>
<evidence type="ECO:0000313" key="2">
    <source>
        <dbReference type="EMBL" id="SEP06155.1"/>
    </source>
</evidence>
<dbReference type="OrthoDB" id="1797240at2"/>
<evidence type="ECO:0000256" key="1">
    <source>
        <dbReference type="SAM" id="Phobius"/>
    </source>
</evidence>
<sequence>MFVDKSYIFMLFTLIVGAVFFLLVPKTQYKRYLLYGIVLGGFVHGFIASASSYMNLLKYTNMGPFSVMGVIPAWTPIAWSFSFAVFFYLMPRRRAFLIPYVLAFTGLDYIVGLVLEAYGLFMYIGSYRYFALLTFLVWYSVAAWIFYRDPQANVLQPVAAKALPEEKRDEEK</sequence>
<reference evidence="2 3" key="1">
    <citation type="submission" date="2016-10" db="EMBL/GenBank/DDBJ databases">
        <authorList>
            <person name="de Groot N.N."/>
        </authorList>
    </citation>
    <scope>NUCLEOTIDE SEQUENCE [LARGE SCALE GENOMIC DNA]</scope>
    <source>
        <strain evidence="2 3">DSM 13305</strain>
    </source>
</reference>
<keyword evidence="1" id="KW-1133">Transmembrane helix</keyword>
<feature type="transmembrane region" description="Helical" evidence="1">
    <location>
        <begin position="32"/>
        <end position="53"/>
    </location>
</feature>
<keyword evidence="1" id="KW-0812">Transmembrane</keyword>
<proteinExistence type="predicted"/>
<protein>
    <submittedName>
        <fullName evidence="2">Uncharacterized protein</fullName>
    </submittedName>
</protein>
<feature type="transmembrane region" description="Helical" evidence="1">
    <location>
        <begin position="97"/>
        <end position="121"/>
    </location>
</feature>
<name>A0A1H8USH3_9FIRM</name>
<dbReference type="RefSeq" id="WP_091746271.1">
    <property type="nucleotide sequence ID" value="NZ_FODY01000009.1"/>
</dbReference>
<feature type="transmembrane region" description="Helical" evidence="1">
    <location>
        <begin position="65"/>
        <end position="90"/>
    </location>
</feature>
<accession>A0A1H8USH3</accession>
<feature type="transmembrane region" description="Helical" evidence="1">
    <location>
        <begin position="6"/>
        <end position="25"/>
    </location>
</feature>
<dbReference type="AlphaFoldDB" id="A0A1H8USH3"/>
<dbReference type="Proteomes" id="UP000198847">
    <property type="component" value="Unassembled WGS sequence"/>
</dbReference>
<feature type="transmembrane region" description="Helical" evidence="1">
    <location>
        <begin position="127"/>
        <end position="147"/>
    </location>
</feature>
<organism evidence="2 3">
    <name type="scientific">Propionispora vibrioides</name>
    <dbReference type="NCBI Taxonomy" id="112903"/>
    <lineage>
        <taxon>Bacteria</taxon>
        <taxon>Bacillati</taxon>
        <taxon>Bacillota</taxon>
        <taxon>Negativicutes</taxon>
        <taxon>Selenomonadales</taxon>
        <taxon>Sporomusaceae</taxon>
        <taxon>Propionispora</taxon>
    </lineage>
</organism>
<dbReference type="EMBL" id="FODY01000009">
    <property type="protein sequence ID" value="SEP06155.1"/>
    <property type="molecule type" value="Genomic_DNA"/>
</dbReference>
<keyword evidence="3" id="KW-1185">Reference proteome</keyword>
<keyword evidence="1" id="KW-0472">Membrane</keyword>